<gene>
    <name evidence="1" type="ORF">O163_05520</name>
</gene>
<organism evidence="1 2">
    <name type="scientific">Caldanaerobacter subterraneus subsp. yonseiensis KB-1</name>
    <dbReference type="NCBI Taxonomy" id="1388761"/>
    <lineage>
        <taxon>Bacteria</taxon>
        <taxon>Bacillati</taxon>
        <taxon>Bacillota</taxon>
        <taxon>Clostridia</taxon>
        <taxon>Thermoanaerobacterales</taxon>
        <taxon>Thermoanaerobacteraceae</taxon>
        <taxon>Caldanaerobacter</taxon>
    </lineage>
</organism>
<proteinExistence type="predicted"/>
<name>U5CTX8_CALSX</name>
<dbReference type="PATRIC" id="fig|1388761.3.peg.1105"/>
<dbReference type="EMBL" id="AXDC01000012">
    <property type="protein sequence ID" value="ERM92371.1"/>
    <property type="molecule type" value="Genomic_DNA"/>
</dbReference>
<reference evidence="1 2" key="1">
    <citation type="journal article" date="2013" name="Genome Announc.">
        <title>Draft Genome Sequence of an Anaerobic and Extremophilic Bacterium, Caldanaerobacter yonseiensis, Isolated from a Geothermal Hot Stream.</title>
        <authorList>
            <person name="Lee S.J."/>
            <person name="Lee Y.J."/>
            <person name="Park G.S."/>
            <person name="Kim B.C."/>
            <person name="Lee S.J."/>
            <person name="Shin J.H."/>
            <person name="Lee D.W."/>
        </authorList>
    </citation>
    <scope>NUCLEOTIDE SEQUENCE [LARGE SCALE GENOMIC DNA]</scope>
    <source>
        <strain evidence="1 2">KB-1</strain>
    </source>
</reference>
<comment type="caution">
    <text evidence="1">The sequence shown here is derived from an EMBL/GenBank/DDBJ whole genome shotgun (WGS) entry which is preliminary data.</text>
</comment>
<protein>
    <recommendedName>
        <fullName evidence="3">Transposase</fullName>
    </recommendedName>
</protein>
<evidence type="ECO:0008006" key="3">
    <source>
        <dbReference type="Google" id="ProtNLM"/>
    </source>
</evidence>
<evidence type="ECO:0000313" key="1">
    <source>
        <dbReference type="EMBL" id="ERM92371.1"/>
    </source>
</evidence>
<dbReference type="Proteomes" id="UP000016856">
    <property type="component" value="Unassembled WGS sequence"/>
</dbReference>
<sequence length="93" mass="10802">MREGKRQFKGEAWFAMDDIKREGKIVHASDAVFAAMNLKKMALWLWRKGKGPFDISKLYLLFGVLKKILSRCIQPLLSVLRKQGLKFCFVNKL</sequence>
<dbReference type="AlphaFoldDB" id="U5CTX8"/>
<evidence type="ECO:0000313" key="2">
    <source>
        <dbReference type="Proteomes" id="UP000016856"/>
    </source>
</evidence>
<accession>U5CTX8</accession>